<protein>
    <submittedName>
        <fullName evidence="1">Uncharacterized protein</fullName>
    </submittedName>
</protein>
<dbReference type="Proteomes" id="UP000547643">
    <property type="component" value="Unassembled WGS sequence"/>
</dbReference>
<dbReference type="AlphaFoldDB" id="A0A7X0XPU7"/>
<evidence type="ECO:0000313" key="1">
    <source>
        <dbReference type="EMBL" id="MBC1777981.1"/>
    </source>
</evidence>
<name>A0A7X0XPU7_9LIST</name>
<dbReference type="EMBL" id="JAARUV010000001">
    <property type="protein sequence ID" value="MBC1777981.1"/>
    <property type="molecule type" value="Genomic_DNA"/>
</dbReference>
<dbReference type="RefSeq" id="WP_185369661.1">
    <property type="nucleotide sequence ID" value="NZ_JAAROT010000001.1"/>
</dbReference>
<organism evidence="1 2">
    <name type="scientific">Listeria booriae</name>
    <dbReference type="NCBI Taxonomy" id="1552123"/>
    <lineage>
        <taxon>Bacteria</taxon>
        <taxon>Bacillati</taxon>
        <taxon>Bacillota</taxon>
        <taxon>Bacilli</taxon>
        <taxon>Bacillales</taxon>
        <taxon>Listeriaceae</taxon>
        <taxon>Listeria</taxon>
    </lineage>
</organism>
<accession>A0A7X0XPU7</accession>
<gene>
    <name evidence="1" type="ORF">HCA46_03950</name>
</gene>
<reference evidence="1 2" key="1">
    <citation type="submission" date="2020-03" db="EMBL/GenBank/DDBJ databases">
        <title>Soil Listeria distribution.</title>
        <authorList>
            <person name="Liao J."/>
            <person name="Wiedmann M."/>
        </authorList>
    </citation>
    <scope>NUCLEOTIDE SEQUENCE [LARGE SCALE GENOMIC DNA]</scope>
    <source>
        <strain evidence="1 2">FSL L7-1017</strain>
    </source>
</reference>
<sequence>MIMMGSWMMRKYILLIGVLLLGSWITYSLLQPAIVYSKGEHWKVVYKPRGGGVTDSVGHPWSGYIKWRGLMEPKVLQVDLVMDGELVNLFEERDLKTNKDANFDGRTISDSLTFYDGPDLGSVQAIKIAWEKDGKKHEEVVKLKMYKRILMPFF</sequence>
<comment type="caution">
    <text evidence="1">The sequence shown here is derived from an EMBL/GenBank/DDBJ whole genome shotgun (WGS) entry which is preliminary data.</text>
</comment>
<proteinExistence type="predicted"/>
<evidence type="ECO:0000313" key="2">
    <source>
        <dbReference type="Proteomes" id="UP000547643"/>
    </source>
</evidence>